<dbReference type="InterPro" id="IPR010827">
    <property type="entry name" value="BamA/TamA_POTRA"/>
</dbReference>
<organism evidence="6 7">
    <name type="scientific">Corallococcus carmarthensis</name>
    <dbReference type="NCBI Taxonomy" id="2316728"/>
    <lineage>
        <taxon>Bacteria</taxon>
        <taxon>Pseudomonadati</taxon>
        <taxon>Myxococcota</taxon>
        <taxon>Myxococcia</taxon>
        <taxon>Myxococcales</taxon>
        <taxon>Cystobacterineae</taxon>
        <taxon>Myxococcaceae</taxon>
        <taxon>Corallococcus</taxon>
    </lineage>
</organism>
<dbReference type="Pfam" id="PF07244">
    <property type="entry name" value="POTRA"/>
    <property type="match status" value="1"/>
</dbReference>
<evidence type="ECO:0000256" key="3">
    <source>
        <dbReference type="ARBA" id="ARBA00022692"/>
    </source>
</evidence>
<gene>
    <name evidence="6" type="ORF">D7X32_00140</name>
</gene>
<dbReference type="PROSITE" id="PS51779">
    <property type="entry name" value="POTRA"/>
    <property type="match status" value="1"/>
</dbReference>
<dbReference type="Gene3D" id="3.10.20.310">
    <property type="entry name" value="membrane protein fhac"/>
    <property type="match status" value="1"/>
</dbReference>
<dbReference type="AlphaFoldDB" id="A0A3A8KIA9"/>
<keyword evidence="3" id="KW-0812">Transmembrane</keyword>
<dbReference type="RefSeq" id="WP_120600442.1">
    <property type="nucleotide sequence ID" value="NZ_RAWE01000001.1"/>
</dbReference>
<dbReference type="InterPro" id="IPR034746">
    <property type="entry name" value="POTRA"/>
</dbReference>
<dbReference type="Proteomes" id="UP000268313">
    <property type="component" value="Unassembled WGS sequence"/>
</dbReference>
<dbReference type="InterPro" id="IPR039910">
    <property type="entry name" value="D15-like"/>
</dbReference>
<evidence type="ECO:0000256" key="2">
    <source>
        <dbReference type="ARBA" id="ARBA00022452"/>
    </source>
</evidence>
<evidence type="ECO:0000313" key="6">
    <source>
        <dbReference type="EMBL" id="RKH07853.1"/>
    </source>
</evidence>
<dbReference type="EMBL" id="RAWE01000001">
    <property type="protein sequence ID" value="RKH07853.1"/>
    <property type="molecule type" value="Genomic_DNA"/>
</dbReference>
<comment type="subcellular location">
    <subcellularLocation>
        <location evidence="1">Membrane</location>
    </subcellularLocation>
</comment>
<dbReference type="Pfam" id="PF01103">
    <property type="entry name" value="Omp85"/>
    <property type="match status" value="1"/>
</dbReference>
<proteinExistence type="predicted"/>
<dbReference type="InterPro" id="IPR000184">
    <property type="entry name" value="Bac_surfAg_D15"/>
</dbReference>
<sequence>MPGTSLLGTLSGRACLLAALHVVGLPGLALAQASPLELKAEAAPPEPAVLTGRIERIEIQGNTRTKESVIVRALRMAPGDALTAGDVGELKRRLMNLKLFTSVDVTTRADGPGIALQVQVEERWTLLPIPVFSSSDGQWQAGVFAVESNLLGLNKTLVFGGLGGNRGGTLFTMYRDPGIAGSRWTGLVTLQVSKTDRERRVEDVVLEAYTDRRFDIAGTLGYQLTPELNVGGGLFSLTNKPLASAVGGSVPERGSVHGVTLMAEYLGQDFHFYFNEGLVARASYREGVRALGSSRDLQQLSLSASYTLPVLGTHALTLTAMHSRSLGNPFLDAQLLGGVTGSRGFTSGTLWAETASTATLEYQVPLWSPRLATFTAHVFVDVGRVKWRDSLTRYAAPGVGFRVYIRDVAIPAVGVEVVRDPESGDFLPVATVGFGF</sequence>
<name>A0A3A8KIA9_9BACT</name>
<dbReference type="GO" id="GO:0019867">
    <property type="term" value="C:outer membrane"/>
    <property type="evidence" value="ECO:0007669"/>
    <property type="project" value="InterPro"/>
</dbReference>
<keyword evidence="2" id="KW-1134">Transmembrane beta strand</keyword>
<evidence type="ECO:0000256" key="1">
    <source>
        <dbReference type="ARBA" id="ARBA00004370"/>
    </source>
</evidence>
<evidence type="ECO:0000256" key="4">
    <source>
        <dbReference type="ARBA" id="ARBA00023136"/>
    </source>
</evidence>
<protein>
    <submittedName>
        <fullName evidence="6">FtsQ-type POTRA domain-containing protein</fullName>
    </submittedName>
</protein>
<evidence type="ECO:0000313" key="7">
    <source>
        <dbReference type="Proteomes" id="UP000268313"/>
    </source>
</evidence>
<keyword evidence="7" id="KW-1185">Reference proteome</keyword>
<reference evidence="7" key="1">
    <citation type="submission" date="2018-09" db="EMBL/GenBank/DDBJ databases">
        <authorList>
            <person name="Livingstone P.G."/>
            <person name="Whitworth D.E."/>
        </authorList>
    </citation>
    <scope>NUCLEOTIDE SEQUENCE [LARGE SCALE GENOMIC DNA]</scope>
    <source>
        <strain evidence="7">CA043D</strain>
    </source>
</reference>
<dbReference type="OrthoDB" id="366754at2"/>
<evidence type="ECO:0000259" key="5">
    <source>
        <dbReference type="PROSITE" id="PS51779"/>
    </source>
</evidence>
<accession>A0A3A8KIA9</accession>
<comment type="caution">
    <text evidence="6">The sequence shown here is derived from an EMBL/GenBank/DDBJ whole genome shotgun (WGS) entry which is preliminary data.</text>
</comment>
<dbReference type="PANTHER" id="PTHR12815:SF18">
    <property type="entry name" value="SORTING AND ASSEMBLY MACHINERY COMPONENT 50 HOMOLOG"/>
    <property type="match status" value="1"/>
</dbReference>
<dbReference type="Gene3D" id="2.40.160.50">
    <property type="entry name" value="membrane protein fhac: a member of the omp85/tpsb transporter family"/>
    <property type="match status" value="1"/>
</dbReference>
<dbReference type="PANTHER" id="PTHR12815">
    <property type="entry name" value="SORTING AND ASSEMBLY MACHINERY SAMM50 PROTEIN FAMILY MEMBER"/>
    <property type="match status" value="1"/>
</dbReference>
<keyword evidence="4" id="KW-0472">Membrane</keyword>
<feature type="domain" description="POTRA" evidence="5">
    <location>
        <begin position="52"/>
        <end position="123"/>
    </location>
</feature>